<accession>A0A6G9IAK1</accession>
<protein>
    <recommendedName>
        <fullName evidence="4">High frequency lysogenization protein HflD homolog</fullName>
    </recommendedName>
</protein>
<dbReference type="SUPFAM" id="SSF101322">
    <property type="entry name" value="YcfC-like"/>
    <property type="match status" value="1"/>
</dbReference>
<name>A0A6G9IAK1_9GAMM</name>
<dbReference type="PANTHER" id="PTHR38100:SF1">
    <property type="entry name" value="HIGH FREQUENCY LYSOGENIZATION PROTEIN HFLD"/>
    <property type="match status" value="1"/>
</dbReference>
<gene>
    <name evidence="4 5" type="primary">hflD</name>
    <name evidence="5" type="ORF">IPMB12_05895</name>
</gene>
<proteinExistence type="inferred from homology"/>
<keyword evidence="2 4" id="KW-0963">Cytoplasm</keyword>
<dbReference type="PANTHER" id="PTHR38100">
    <property type="entry name" value="HIGH FREQUENCY LYSOGENIZATION PROTEIN HFLD"/>
    <property type="match status" value="1"/>
</dbReference>
<dbReference type="HAMAP" id="MF_00695">
    <property type="entry name" value="HflD_protein"/>
    <property type="match status" value="1"/>
</dbReference>
<evidence type="ECO:0000256" key="2">
    <source>
        <dbReference type="ARBA" id="ARBA00022490"/>
    </source>
</evidence>
<dbReference type="FunCoup" id="A0A6G9IAK1">
    <property type="interactions" value="67"/>
</dbReference>
<comment type="similarity">
    <text evidence="4">Belongs to the HflD family.</text>
</comment>
<dbReference type="GO" id="GO:0005886">
    <property type="term" value="C:plasma membrane"/>
    <property type="evidence" value="ECO:0007669"/>
    <property type="project" value="UniProtKB-SubCell"/>
</dbReference>
<evidence type="ECO:0000256" key="3">
    <source>
        <dbReference type="ARBA" id="ARBA00023136"/>
    </source>
</evidence>
<dbReference type="NCBIfam" id="NF001246">
    <property type="entry name" value="PRK00218.1-2"/>
    <property type="match status" value="1"/>
</dbReference>
<dbReference type="InParanoid" id="A0A6G9IAK1"/>
<reference evidence="5 6" key="1">
    <citation type="submission" date="2020-03" db="EMBL/GenBank/DDBJ databases">
        <title>Complete genome sequence of Orbus sp. IPMB12 (BCRC 80908).</title>
        <authorList>
            <person name="Lo W.-S."/>
            <person name="Chang T.-H."/>
            <person name="Kuo C.-H."/>
        </authorList>
    </citation>
    <scope>NUCLEOTIDE SEQUENCE [LARGE SCALE GENOMIC DNA]</scope>
    <source>
        <strain evidence="5 6">IPMB12</strain>
    </source>
</reference>
<evidence type="ECO:0000256" key="4">
    <source>
        <dbReference type="HAMAP-Rule" id="MF_00695"/>
    </source>
</evidence>
<comment type="subcellular location">
    <subcellularLocation>
        <location evidence="4">Cytoplasm</location>
    </subcellularLocation>
    <subcellularLocation>
        <location evidence="4">Cell membrane</location>
        <topology evidence="4">Peripheral membrane protein</topology>
        <orientation evidence="4">Cytoplasmic side</orientation>
    </subcellularLocation>
</comment>
<dbReference type="Gene3D" id="1.10.3890.10">
    <property type="entry name" value="HflD-like"/>
    <property type="match status" value="1"/>
</dbReference>
<dbReference type="KEGG" id="orb:IPMB12_05895"/>
<dbReference type="Pfam" id="PF04356">
    <property type="entry name" value="DUF489"/>
    <property type="match status" value="1"/>
</dbReference>
<keyword evidence="3 4" id="KW-0472">Membrane</keyword>
<dbReference type="InterPro" id="IPR035932">
    <property type="entry name" value="HflD-like_sf"/>
</dbReference>
<organism evidence="5 6">
    <name type="scientific">Zophobihabitans entericus</name>
    <dbReference type="NCBI Taxonomy" id="1635327"/>
    <lineage>
        <taxon>Bacteria</taxon>
        <taxon>Pseudomonadati</taxon>
        <taxon>Pseudomonadota</taxon>
        <taxon>Gammaproteobacteria</taxon>
        <taxon>Orbales</taxon>
        <taxon>Orbaceae</taxon>
        <taxon>Zophobihabitans</taxon>
    </lineage>
</organism>
<sequence length="210" mass="23395">MTKYHDIAIALAGVCQSASLVPQLANTGNCDRELYYLGMRSVFNTSPSSTLNVFGERKDIQSGLKLLVSVLGSEQKENADVLRYTFGTLGITHKLRNQPETLNDIGMRIQRVASMHPEMSLEEVATHSDELSYSLAGIYSDIISPVAAKIKVMGKIEYLQNTLVQAKVRTALFACVRAAILWYQVGGTRWQFIFSRKKIVQAAQELLTEY</sequence>
<dbReference type="EMBL" id="CP050253">
    <property type="protein sequence ID" value="QIQ21256.1"/>
    <property type="molecule type" value="Genomic_DNA"/>
</dbReference>
<dbReference type="InterPro" id="IPR007451">
    <property type="entry name" value="HflD"/>
</dbReference>
<evidence type="ECO:0000313" key="6">
    <source>
        <dbReference type="Proteomes" id="UP000501168"/>
    </source>
</evidence>
<keyword evidence="1 4" id="KW-1003">Cell membrane</keyword>
<dbReference type="RefSeq" id="WP_166915886.1">
    <property type="nucleotide sequence ID" value="NZ_CP050253.1"/>
</dbReference>
<evidence type="ECO:0000256" key="1">
    <source>
        <dbReference type="ARBA" id="ARBA00022475"/>
    </source>
</evidence>
<dbReference type="AlphaFoldDB" id="A0A6G9IAK1"/>
<dbReference type="GO" id="GO:0005737">
    <property type="term" value="C:cytoplasm"/>
    <property type="evidence" value="ECO:0007669"/>
    <property type="project" value="UniProtKB-SubCell"/>
</dbReference>
<keyword evidence="6" id="KW-1185">Reference proteome</keyword>
<dbReference type="Proteomes" id="UP000501168">
    <property type="component" value="Chromosome"/>
</dbReference>
<evidence type="ECO:0000313" key="5">
    <source>
        <dbReference type="EMBL" id="QIQ21256.1"/>
    </source>
</evidence>